<dbReference type="OrthoDB" id="2559672at2"/>
<dbReference type="Gene3D" id="1.10.10.60">
    <property type="entry name" value="Homeodomain-like"/>
    <property type="match status" value="1"/>
</dbReference>
<dbReference type="InterPro" id="IPR018060">
    <property type="entry name" value="HTH_AraC"/>
</dbReference>
<dbReference type="EMBL" id="SZZH01000007">
    <property type="protein sequence ID" value="TKV56457.1"/>
    <property type="molecule type" value="Genomic_DNA"/>
</dbReference>
<sequence>MTGFPSGTHLGLPSPDLTVVLPLDGPLEFLQMADPGQSPGFLGETASGLTDRPVVMRHPGHQEGVQLALTPAGCRALLGRPTAVLGASVVPLGAVLPGADELMGRLAETPTWAGRFAAVDEVLRRAVRWSYRPMSTPLATAFALLTSSSGWSVQCVAAEIGWSRRHLSGRFAAEFSISPGDAGRIARFDRSRRLIRTGTRTLAEVAADAGYYDQAHLAREWRRLAGRAPSVWQREELFPIVQAAAAVDGHDG</sequence>
<evidence type="ECO:0000313" key="5">
    <source>
        <dbReference type="EMBL" id="TKV56457.1"/>
    </source>
</evidence>
<organism evidence="5 6">
    <name type="scientific">Nakamurella flava</name>
    <dbReference type="NCBI Taxonomy" id="2576308"/>
    <lineage>
        <taxon>Bacteria</taxon>
        <taxon>Bacillati</taxon>
        <taxon>Actinomycetota</taxon>
        <taxon>Actinomycetes</taxon>
        <taxon>Nakamurellales</taxon>
        <taxon>Nakamurellaceae</taxon>
        <taxon>Nakamurella</taxon>
    </lineage>
</organism>
<dbReference type="InterPro" id="IPR009057">
    <property type="entry name" value="Homeodomain-like_sf"/>
</dbReference>
<comment type="caution">
    <text evidence="5">The sequence shown here is derived from an EMBL/GenBank/DDBJ whole genome shotgun (WGS) entry which is preliminary data.</text>
</comment>
<name>A0A4U6Q986_9ACTN</name>
<dbReference type="GO" id="GO:0043565">
    <property type="term" value="F:sequence-specific DNA binding"/>
    <property type="evidence" value="ECO:0007669"/>
    <property type="project" value="InterPro"/>
</dbReference>
<dbReference type="PANTHER" id="PTHR46796">
    <property type="entry name" value="HTH-TYPE TRANSCRIPTIONAL ACTIVATOR RHAS-RELATED"/>
    <property type="match status" value="1"/>
</dbReference>
<accession>A0A4U6Q986</accession>
<evidence type="ECO:0000259" key="4">
    <source>
        <dbReference type="PROSITE" id="PS01124"/>
    </source>
</evidence>
<dbReference type="Pfam" id="PF12833">
    <property type="entry name" value="HTH_18"/>
    <property type="match status" value="1"/>
</dbReference>
<dbReference type="GO" id="GO:0003700">
    <property type="term" value="F:DNA-binding transcription factor activity"/>
    <property type="evidence" value="ECO:0007669"/>
    <property type="project" value="InterPro"/>
</dbReference>
<keyword evidence="1" id="KW-0805">Transcription regulation</keyword>
<dbReference type="SUPFAM" id="SSF46689">
    <property type="entry name" value="Homeodomain-like"/>
    <property type="match status" value="1"/>
</dbReference>
<feature type="domain" description="HTH araC/xylS-type" evidence="4">
    <location>
        <begin position="145"/>
        <end position="235"/>
    </location>
</feature>
<gene>
    <name evidence="5" type="ORF">FDO65_20640</name>
</gene>
<dbReference type="Proteomes" id="UP000306985">
    <property type="component" value="Unassembled WGS sequence"/>
</dbReference>
<keyword evidence="3" id="KW-0804">Transcription</keyword>
<protein>
    <submittedName>
        <fullName evidence="5">Helix-turn-helix transcriptional regulator</fullName>
    </submittedName>
</protein>
<reference evidence="5 6" key="1">
    <citation type="submission" date="2019-05" db="EMBL/GenBank/DDBJ databases">
        <title>Nakamurella sp. N5BH11, whole genome shotgun sequence.</title>
        <authorList>
            <person name="Tuo L."/>
        </authorList>
    </citation>
    <scope>NUCLEOTIDE SEQUENCE [LARGE SCALE GENOMIC DNA]</scope>
    <source>
        <strain evidence="5 6">N5BH11</strain>
    </source>
</reference>
<keyword evidence="2" id="KW-0238">DNA-binding</keyword>
<keyword evidence="6" id="KW-1185">Reference proteome</keyword>
<dbReference type="SMART" id="SM00342">
    <property type="entry name" value="HTH_ARAC"/>
    <property type="match status" value="1"/>
</dbReference>
<evidence type="ECO:0000256" key="2">
    <source>
        <dbReference type="ARBA" id="ARBA00023125"/>
    </source>
</evidence>
<dbReference type="PROSITE" id="PS01124">
    <property type="entry name" value="HTH_ARAC_FAMILY_2"/>
    <property type="match status" value="1"/>
</dbReference>
<evidence type="ECO:0000313" key="6">
    <source>
        <dbReference type="Proteomes" id="UP000306985"/>
    </source>
</evidence>
<proteinExistence type="predicted"/>
<dbReference type="InterPro" id="IPR050204">
    <property type="entry name" value="AraC_XylS_family_regulators"/>
</dbReference>
<evidence type="ECO:0000256" key="1">
    <source>
        <dbReference type="ARBA" id="ARBA00023015"/>
    </source>
</evidence>
<dbReference type="PANTHER" id="PTHR46796:SF15">
    <property type="entry name" value="BLL1074 PROTEIN"/>
    <property type="match status" value="1"/>
</dbReference>
<evidence type="ECO:0000256" key="3">
    <source>
        <dbReference type="ARBA" id="ARBA00023163"/>
    </source>
</evidence>
<dbReference type="AlphaFoldDB" id="A0A4U6Q986"/>